<accession>A0ABQ7C553</accession>
<organism evidence="1 2">
    <name type="scientific">Brassica cretica</name>
    <name type="common">Mustard</name>
    <dbReference type="NCBI Taxonomy" id="69181"/>
    <lineage>
        <taxon>Eukaryota</taxon>
        <taxon>Viridiplantae</taxon>
        <taxon>Streptophyta</taxon>
        <taxon>Embryophyta</taxon>
        <taxon>Tracheophyta</taxon>
        <taxon>Spermatophyta</taxon>
        <taxon>Magnoliopsida</taxon>
        <taxon>eudicotyledons</taxon>
        <taxon>Gunneridae</taxon>
        <taxon>Pentapetalae</taxon>
        <taxon>rosids</taxon>
        <taxon>malvids</taxon>
        <taxon>Brassicales</taxon>
        <taxon>Brassicaceae</taxon>
        <taxon>Brassiceae</taxon>
        <taxon>Brassica</taxon>
    </lineage>
</organism>
<protein>
    <submittedName>
        <fullName evidence="1">Uncharacterized protein</fullName>
    </submittedName>
</protein>
<evidence type="ECO:0000313" key="2">
    <source>
        <dbReference type="Proteomes" id="UP000266723"/>
    </source>
</evidence>
<dbReference type="EMBL" id="QGKV02000832">
    <property type="protein sequence ID" value="KAF3546803.1"/>
    <property type="molecule type" value="Genomic_DNA"/>
</dbReference>
<name>A0ABQ7C553_BRACR</name>
<keyword evidence="2" id="KW-1185">Reference proteome</keyword>
<sequence length="106" mass="12138">MIVHDWDPGAQRLLKIQGSLYGIGISQKICGDLRNRIFVTVCKETLWKPDWDGDTIGISPKGCLSRSSEWMRNPEDQPQELRGKFGLWIRFILAFLEVFIDTLKSG</sequence>
<reference evidence="1 2" key="1">
    <citation type="journal article" date="2020" name="BMC Genomics">
        <title>Intraspecific diversification of the crop wild relative Brassica cretica Lam. using demographic model selection.</title>
        <authorList>
            <person name="Kioukis A."/>
            <person name="Michalopoulou V.A."/>
            <person name="Briers L."/>
            <person name="Pirintsos S."/>
            <person name="Studholme D.J."/>
            <person name="Pavlidis P."/>
            <person name="Sarris P.F."/>
        </authorList>
    </citation>
    <scope>NUCLEOTIDE SEQUENCE [LARGE SCALE GENOMIC DNA]</scope>
    <source>
        <strain evidence="2">cv. PFS-1207/04</strain>
    </source>
</reference>
<proteinExistence type="predicted"/>
<gene>
    <name evidence="1" type="ORF">DY000_02001540</name>
</gene>
<comment type="caution">
    <text evidence="1">The sequence shown here is derived from an EMBL/GenBank/DDBJ whole genome shotgun (WGS) entry which is preliminary data.</text>
</comment>
<dbReference type="Proteomes" id="UP000266723">
    <property type="component" value="Unassembled WGS sequence"/>
</dbReference>
<evidence type="ECO:0000313" key="1">
    <source>
        <dbReference type="EMBL" id="KAF3546803.1"/>
    </source>
</evidence>